<evidence type="ECO:0000256" key="1">
    <source>
        <dbReference type="SAM" id="MobiDB-lite"/>
    </source>
</evidence>
<dbReference type="EMBL" id="JAGGLP010000034">
    <property type="protein sequence ID" value="MBP2055783.1"/>
    <property type="molecule type" value="Genomic_DNA"/>
</dbReference>
<feature type="compositionally biased region" description="Basic residues" evidence="1">
    <location>
        <begin position="12"/>
        <end position="22"/>
    </location>
</feature>
<reference evidence="2 3" key="1">
    <citation type="submission" date="2021-03" db="EMBL/GenBank/DDBJ databases">
        <title>Genomic Encyclopedia of Type Strains, Phase IV (KMG-IV): sequencing the most valuable type-strain genomes for metagenomic binning, comparative biology and taxonomic classification.</title>
        <authorList>
            <person name="Goeker M."/>
        </authorList>
    </citation>
    <scope>NUCLEOTIDE SEQUENCE [LARGE SCALE GENOMIC DNA]</scope>
    <source>
        <strain evidence="2 3">DSM 40499</strain>
    </source>
</reference>
<comment type="caution">
    <text evidence="2">The sequence shown here is derived from an EMBL/GenBank/DDBJ whole genome shotgun (WGS) entry which is preliminary data.</text>
</comment>
<evidence type="ECO:0000313" key="3">
    <source>
        <dbReference type="Proteomes" id="UP001519309"/>
    </source>
</evidence>
<evidence type="ECO:0000313" key="2">
    <source>
        <dbReference type="EMBL" id="MBP2055783.1"/>
    </source>
</evidence>
<feature type="region of interest" description="Disordered" evidence="1">
    <location>
        <begin position="1"/>
        <end position="52"/>
    </location>
</feature>
<feature type="compositionally biased region" description="Pro residues" evidence="1">
    <location>
        <begin position="1"/>
        <end position="10"/>
    </location>
</feature>
<protein>
    <submittedName>
        <fullName evidence="2">Uncharacterized protein</fullName>
    </submittedName>
</protein>
<gene>
    <name evidence="2" type="ORF">J2Z21_008799</name>
</gene>
<accession>A0ABS4M812</accession>
<organism evidence="2 3">
    <name type="scientific">Streptomyces griseochromogenes</name>
    <dbReference type="NCBI Taxonomy" id="68214"/>
    <lineage>
        <taxon>Bacteria</taxon>
        <taxon>Bacillati</taxon>
        <taxon>Actinomycetota</taxon>
        <taxon>Actinomycetes</taxon>
        <taxon>Kitasatosporales</taxon>
        <taxon>Streptomycetaceae</taxon>
        <taxon>Streptomyces</taxon>
    </lineage>
</organism>
<sequence>MRTSTPPAPAPNRRRPRIKGSRNGRTPGRKAMAEAARPPGGGAAPGEGLGRSRGRFTTKVHLSADGRCPASAERVRGFGEILTNRFGDTLPTRINAVDVSQLPGLTGFALHLLRDLDAVTIGLTVRWSSGGTEGAVNRAKKIKRQLSNSGSRDWSAPASTNDAVRWSPPNSSGSRMRWLRRLWRV</sequence>
<feature type="compositionally biased region" description="Gly residues" evidence="1">
    <location>
        <begin position="39"/>
        <end position="51"/>
    </location>
</feature>
<feature type="region of interest" description="Disordered" evidence="1">
    <location>
        <begin position="147"/>
        <end position="173"/>
    </location>
</feature>
<dbReference type="RefSeq" id="WP_372450425.1">
    <property type="nucleotide sequence ID" value="NZ_JAGGLP010000034.1"/>
</dbReference>
<keyword evidence="3" id="KW-1185">Reference proteome</keyword>
<proteinExistence type="predicted"/>
<name>A0ABS4M812_9ACTN</name>
<dbReference type="Proteomes" id="UP001519309">
    <property type="component" value="Unassembled WGS sequence"/>
</dbReference>